<feature type="disulfide bond" evidence="9">
    <location>
        <begin position="361"/>
        <end position="373"/>
    </location>
</feature>
<dbReference type="PRINTS" id="PR00261">
    <property type="entry name" value="LDLRECEPTOR"/>
</dbReference>
<dbReference type="GO" id="GO:0043235">
    <property type="term" value="C:receptor complex"/>
    <property type="evidence" value="ECO:0007669"/>
    <property type="project" value="TreeGrafter"/>
</dbReference>
<evidence type="ECO:0000256" key="7">
    <source>
        <dbReference type="ARBA" id="ARBA00023170"/>
    </source>
</evidence>
<dbReference type="OMA" id="DGENNQD"/>
<dbReference type="AlphaFoldDB" id="A0A3P6S9Y4"/>
<dbReference type="STRING" id="42156.A0A3P6S9Y4"/>
<feature type="disulfide bond" evidence="9">
    <location>
        <begin position="707"/>
        <end position="725"/>
    </location>
</feature>
<evidence type="ECO:0000256" key="8">
    <source>
        <dbReference type="ARBA" id="ARBA00023180"/>
    </source>
</evidence>
<dbReference type="InterPro" id="IPR002172">
    <property type="entry name" value="LDrepeatLR_classA_rpt"/>
</dbReference>
<dbReference type="InterPro" id="IPR023415">
    <property type="entry name" value="LDLR_class-A_CS"/>
</dbReference>
<evidence type="ECO:0000256" key="10">
    <source>
        <dbReference type="SAM" id="MobiDB-lite"/>
    </source>
</evidence>
<gene>
    <name evidence="11" type="ORF">NLS_LOCUS1397</name>
</gene>
<proteinExistence type="predicted"/>
<keyword evidence="4" id="KW-1133">Transmembrane helix</keyword>
<dbReference type="EMBL" id="UYRX01000048">
    <property type="protein sequence ID" value="VDK71316.1"/>
    <property type="molecule type" value="Genomic_DNA"/>
</dbReference>
<dbReference type="GO" id="GO:0005886">
    <property type="term" value="C:plasma membrane"/>
    <property type="evidence" value="ECO:0007669"/>
    <property type="project" value="TreeGrafter"/>
</dbReference>
<feature type="compositionally biased region" description="Basic and acidic residues" evidence="10">
    <location>
        <begin position="520"/>
        <end position="533"/>
    </location>
</feature>
<dbReference type="PROSITE" id="PS50068">
    <property type="entry name" value="LDLRA_2"/>
    <property type="match status" value="4"/>
</dbReference>
<dbReference type="SUPFAM" id="SSF57424">
    <property type="entry name" value="LDL receptor-like module"/>
    <property type="match status" value="4"/>
</dbReference>
<feature type="disulfide bond" evidence="9">
    <location>
        <begin position="40"/>
        <end position="58"/>
    </location>
</feature>
<feature type="disulfide bond" evidence="9">
    <location>
        <begin position="327"/>
        <end position="342"/>
    </location>
</feature>
<feature type="compositionally biased region" description="Basic and acidic residues" evidence="10">
    <location>
        <begin position="438"/>
        <end position="486"/>
    </location>
</feature>
<feature type="compositionally biased region" description="Basic and acidic residues" evidence="10">
    <location>
        <begin position="542"/>
        <end position="599"/>
    </location>
</feature>
<feature type="disulfide bond" evidence="9">
    <location>
        <begin position="52"/>
        <end position="67"/>
    </location>
</feature>
<name>A0A3P6S9Y4_LITSI</name>
<feature type="disulfide bond" evidence="9">
    <location>
        <begin position="380"/>
        <end position="395"/>
    </location>
</feature>
<dbReference type="CDD" id="cd00112">
    <property type="entry name" value="LDLa"/>
    <property type="match status" value="4"/>
</dbReference>
<evidence type="ECO:0000256" key="4">
    <source>
        <dbReference type="ARBA" id="ARBA00022989"/>
    </source>
</evidence>
<feature type="compositionally biased region" description="Basic and acidic residues" evidence="10">
    <location>
        <begin position="122"/>
        <end position="140"/>
    </location>
</feature>
<feature type="compositionally biased region" description="Polar residues" evidence="10">
    <location>
        <begin position="184"/>
        <end position="193"/>
    </location>
</feature>
<dbReference type="OrthoDB" id="9990982at2759"/>
<keyword evidence="12" id="KW-1185">Reference proteome</keyword>
<keyword evidence="6 9" id="KW-1015">Disulfide bond</keyword>
<dbReference type="InterPro" id="IPR051221">
    <property type="entry name" value="LDLR-related"/>
</dbReference>
<feature type="disulfide bond" evidence="9">
    <location>
        <begin position="33"/>
        <end position="45"/>
    </location>
</feature>
<organism evidence="11 12">
    <name type="scientific">Litomosoides sigmodontis</name>
    <name type="common">Filarial nematode worm</name>
    <dbReference type="NCBI Taxonomy" id="42156"/>
    <lineage>
        <taxon>Eukaryota</taxon>
        <taxon>Metazoa</taxon>
        <taxon>Ecdysozoa</taxon>
        <taxon>Nematoda</taxon>
        <taxon>Chromadorea</taxon>
        <taxon>Rhabditida</taxon>
        <taxon>Spirurina</taxon>
        <taxon>Spiruromorpha</taxon>
        <taxon>Filarioidea</taxon>
        <taxon>Onchocercidae</taxon>
        <taxon>Litomosoides</taxon>
    </lineage>
</organism>
<feature type="compositionally biased region" description="Basic and acidic residues" evidence="10">
    <location>
        <begin position="493"/>
        <end position="513"/>
    </location>
</feature>
<evidence type="ECO:0000256" key="3">
    <source>
        <dbReference type="ARBA" id="ARBA00022737"/>
    </source>
</evidence>
<evidence type="ECO:0000313" key="12">
    <source>
        <dbReference type="Proteomes" id="UP000277928"/>
    </source>
</evidence>
<evidence type="ECO:0000256" key="1">
    <source>
        <dbReference type="ARBA" id="ARBA00004167"/>
    </source>
</evidence>
<feature type="disulfide bond" evidence="9">
    <location>
        <begin position="719"/>
        <end position="734"/>
    </location>
</feature>
<dbReference type="InterPro" id="IPR036055">
    <property type="entry name" value="LDL_receptor-like_sf"/>
</dbReference>
<feature type="region of interest" description="Disordered" evidence="10">
    <location>
        <begin position="279"/>
        <end position="303"/>
    </location>
</feature>
<feature type="region of interest" description="Disordered" evidence="10">
    <location>
        <begin position="94"/>
        <end position="193"/>
    </location>
</feature>
<comment type="subcellular location">
    <subcellularLocation>
        <location evidence="1">Membrane</location>
        <topology evidence="1">Single-pass membrane protein</topology>
    </subcellularLocation>
</comment>
<feature type="region of interest" description="Disordered" evidence="10">
    <location>
        <begin position="418"/>
        <end position="599"/>
    </location>
</feature>
<dbReference type="SMART" id="SM00192">
    <property type="entry name" value="LDLa"/>
    <property type="match status" value="4"/>
</dbReference>
<comment type="caution">
    <text evidence="9">Lacks conserved residue(s) required for the propagation of feature annotation.</text>
</comment>
<keyword evidence="3" id="KW-0677">Repeat</keyword>
<feature type="compositionally biased region" description="Polar residues" evidence="10">
    <location>
        <begin position="94"/>
        <end position="121"/>
    </location>
</feature>
<keyword evidence="8" id="KW-0325">Glycoprotein</keyword>
<evidence type="ECO:0000256" key="5">
    <source>
        <dbReference type="ARBA" id="ARBA00023136"/>
    </source>
</evidence>
<keyword evidence="7" id="KW-0675">Receptor</keyword>
<evidence type="ECO:0000256" key="2">
    <source>
        <dbReference type="ARBA" id="ARBA00022692"/>
    </source>
</evidence>
<sequence>MIGEYLYLEVFRSERPSKAVRKGSEKRSVTEDCGAKYYNCDSGECIPREKVCNRNYDCADGSDEMKCEYFLASQQAHSKSLHGNTSIISSKFHQNARNQESGVRNRNTAPVLSDNGKSLSEINHKGDGNNGRRDFSDYGRRGQYINGGSGYSRSETDSDSNTRKDYNYISNTLNGNGGDKQHHSGQIGSLGYGTSESHQYKELSGHLSRIQKAGRGGYNMQQLSLNDQNVISEGVNYESNGQPSAAISESLDGPVGISLQRGGTEDESYQYGSMYGKMERRHGTNQTSYDDENSSGVDERGDDGCSDQEFRCPHLPETLCVHYTKICDGTDDCGDGSDETNCTDNVTAAPSVDGELLRRACKADQFRCGNGKCIAKIDRCDRKYDCDDGTDETTCEYFMQAVKRAGDATVHWDEIQDGVAPSYADPENRKNGQVQEDEERRVWDGEHERLEKEKEQKEEHEWEQKRIQGRGEQEQKREGMEKKTIRQEYVQEYDGKEGGRQQIEQQRREKGYEREEEDRQGDKWERQNEEKMKQGVGWGGQEQERMKEEIELGGQEGRRESERDEKHLVDRERKGFEEEGQQRYREDEGRREEEDLQRLEGDQRRIEEDRKHVEILSRVNYNYGEEKRELQREGKDGEGGKYEKHQMTLDGVRIREGEERRKLELEGYDPSKKNEIDGDGYTDTNARERYEVVGGEVGICNTQQHQCVSGECIERAAHCDGKTDCLDGSDEMFCHPAAQQQPVSQSSKKKITCGCLEEFVKDDLCKLDA</sequence>
<accession>A0A3P6S9Y4</accession>
<evidence type="ECO:0000256" key="6">
    <source>
        <dbReference type="ARBA" id="ARBA00023157"/>
    </source>
</evidence>
<dbReference type="Proteomes" id="UP000277928">
    <property type="component" value="Unassembled WGS sequence"/>
</dbReference>
<keyword evidence="5" id="KW-0472">Membrane</keyword>
<feature type="compositionally biased region" description="Basic and acidic residues" evidence="10">
    <location>
        <begin position="154"/>
        <end position="166"/>
    </location>
</feature>
<feature type="disulfide bond" evidence="9">
    <location>
        <begin position="700"/>
        <end position="712"/>
    </location>
</feature>
<dbReference type="Pfam" id="PF00057">
    <property type="entry name" value="Ldl_recept_a"/>
    <property type="match status" value="4"/>
</dbReference>
<evidence type="ECO:0000256" key="9">
    <source>
        <dbReference type="PROSITE-ProRule" id="PRU00124"/>
    </source>
</evidence>
<feature type="disulfide bond" evidence="9">
    <location>
        <begin position="368"/>
        <end position="386"/>
    </location>
</feature>
<dbReference type="PROSITE" id="PS01209">
    <property type="entry name" value="LDLRA_1"/>
    <property type="match status" value="3"/>
</dbReference>
<protein>
    <submittedName>
        <fullName evidence="11">Uncharacterized protein</fullName>
    </submittedName>
</protein>
<reference evidence="11 12" key="1">
    <citation type="submission" date="2018-08" db="EMBL/GenBank/DDBJ databases">
        <authorList>
            <person name="Laetsch R D."/>
            <person name="Stevens L."/>
            <person name="Kumar S."/>
            <person name="Blaxter L. M."/>
        </authorList>
    </citation>
    <scope>NUCLEOTIDE SEQUENCE [LARGE SCALE GENOMIC DNA]</scope>
</reference>
<dbReference type="PANTHER" id="PTHR22722">
    <property type="entry name" value="LOW-DENSITY LIPOPROTEIN RECEPTOR-RELATED PROTEIN 2-RELATED"/>
    <property type="match status" value="1"/>
</dbReference>
<evidence type="ECO:0000313" key="11">
    <source>
        <dbReference type="EMBL" id="VDK71316.1"/>
    </source>
</evidence>
<keyword evidence="2" id="KW-0812">Transmembrane</keyword>
<dbReference type="Gene3D" id="4.10.400.10">
    <property type="entry name" value="Low-density Lipoprotein Receptor"/>
    <property type="match status" value="4"/>
</dbReference>